<comment type="caution">
    <text evidence="1">The sequence shown here is derived from an EMBL/GenBank/DDBJ whole genome shotgun (WGS) entry which is preliminary data.</text>
</comment>
<gene>
    <name evidence="1" type="ORF">B7R21_02980</name>
</gene>
<organism evidence="1 2">
    <name type="scientific">Subtercola boreus</name>
    <dbReference type="NCBI Taxonomy" id="120213"/>
    <lineage>
        <taxon>Bacteria</taxon>
        <taxon>Bacillati</taxon>
        <taxon>Actinomycetota</taxon>
        <taxon>Actinomycetes</taxon>
        <taxon>Micrococcales</taxon>
        <taxon>Microbacteriaceae</taxon>
        <taxon>Subtercola</taxon>
    </lineage>
</organism>
<protein>
    <recommendedName>
        <fullName evidence="3">HTH tetR-type domain-containing protein</fullName>
    </recommendedName>
</protein>
<dbReference type="AlphaFoldDB" id="A0A3E0W1B8"/>
<evidence type="ECO:0000313" key="1">
    <source>
        <dbReference type="EMBL" id="RFA15946.1"/>
    </source>
</evidence>
<dbReference type="Gene3D" id="1.10.357.10">
    <property type="entry name" value="Tetracycline Repressor, domain 2"/>
    <property type="match status" value="1"/>
</dbReference>
<evidence type="ECO:0008006" key="3">
    <source>
        <dbReference type="Google" id="ProtNLM"/>
    </source>
</evidence>
<evidence type="ECO:0000313" key="2">
    <source>
        <dbReference type="Proteomes" id="UP000256709"/>
    </source>
</evidence>
<dbReference type="OrthoDB" id="3786809at2"/>
<dbReference type="EMBL" id="NBXA01000004">
    <property type="protein sequence ID" value="RFA15946.1"/>
    <property type="molecule type" value="Genomic_DNA"/>
</dbReference>
<sequence length="216" mass="23120">MTMAGVAEPQQERSRRSFAKVREASLQLLLERGAGFTLADVSATASVSIGSIYGRVGSKVNLLRLIQGEELDRIDAELAAEMSDAAEVDASFDDAVHAVVMAAVAPLVRNAALIRVFMTLADDAETAERGRESWEAERIAFCHALATVTESHGVAASAQTLDWCHELVYSVTARHLGFGLAIGGQPEAREIMPTDALEESLAETIRLVLRGAAEKV</sequence>
<dbReference type="SUPFAM" id="SSF46689">
    <property type="entry name" value="Homeodomain-like"/>
    <property type="match status" value="1"/>
</dbReference>
<accession>A0A3E0W1B8</accession>
<proteinExistence type="predicted"/>
<dbReference type="InterPro" id="IPR009057">
    <property type="entry name" value="Homeodomain-like_sf"/>
</dbReference>
<dbReference type="Proteomes" id="UP000256709">
    <property type="component" value="Unassembled WGS sequence"/>
</dbReference>
<name>A0A3E0W1B8_9MICO</name>
<dbReference type="RefSeq" id="WP_116281778.1">
    <property type="nucleotide sequence ID" value="NZ_NBXA01000004.1"/>
</dbReference>
<reference evidence="1 2" key="1">
    <citation type="submission" date="2017-04" db="EMBL/GenBank/DDBJ databases">
        <title>Comparative genome analysis of Subtercola boreus.</title>
        <authorList>
            <person name="Cho Y.-J."/>
            <person name="Cho A."/>
            <person name="Kim O.-S."/>
            <person name="Lee J.-I."/>
        </authorList>
    </citation>
    <scope>NUCLEOTIDE SEQUENCE [LARGE SCALE GENOMIC DNA]</scope>
    <source>
        <strain evidence="1 2">P27444</strain>
    </source>
</reference>